<evidence type="ECO:0000313" key="3">
    <source>
        <dbReference type="Proteomes" id="UP000016936"/>
    </source>
</evidence>
<name>M2SMZ9_COCH5</name>
<organism evidence="2 3">
    <name type="scientific">Cochliobolus heterostrophus (strain C5 / ATCC 48332 / race O)</name>
    <name type="common">Southern corn leaf blight fungus</name>
    <name type="synonym">Bipolaris maydis</name>
    <dbReference type="NCBI Taxonomy" id="701091"/>
    <lineage>
        <taxon>Eukaryota</taxon>
        <taxon>Fungi</taxon>
        <taxon>Dikarya</taxon>
        <taxon>Ascomycota</taxon>
        <taxon>Pezizomycotina</taxon>
        <taxon>Dothideomycetes</taxon>
        <taxon>Pleosporomycetidae</taxon>
        <taxon>Pleosporales</taxon>
        <taxon>Pleosporineae</taxon>
        <taxon>Pleosporaceae</taxon>
        <taxon>Bipolaris</taxon>
    </lineage>
</organism>
<proteinExistence type="predicted"/>
<feature type="region of interest" description="Disordered" evidence="1">
    <location>
        <begin position="435"/>
        <end position="454"/>
    </location>
</feature>
<evidence type="ECO:0000256" key="1">
    <source>
        <dbReference type="SAM" id="MobiDB-lite"/>
    </source>
</evidence>
<dbReference type="AlphaFoldDB" id="M2SMZ9"/>
<dbReference type="STRING" id="701091.M2SMZ9"/>
<gene>
    <name evidence="2" type="ORF">COCHEDRAFT_1207142</name>
</gene>
<sequence>MTSVGAHVLPRSACVGSVPRSLSRDVHRARASVQSGYLEYATNSPARAITPCSRKYSLLAQILPARTNTPCSRNHSLLAQSLPARTNTPCSRKYSLLAQILPARANTPCSHKYSLLAQSLPARTNTPCSHKYSLLAQILSARANTPCSRNHSLLAQILPARANTPCSRKYSLLAQILPARAITPCSHKYSLLAQILPARAITPCSHKYSLLAQSLPARAITMASAFGDRQAFMDFLGPKDTSVTEQTKKNRAQKNLLARIVSLDSRPIRVRDPKRNQNPGDFEITWNDLQETTVKGSFDDWWDHLIKKESLSGVEKDAILLGEAFEDKGLAWRFHRFPKIDGIIKHASNYSVLLRVVIGWDPDTKGRSEQGHAPISRLREDQPAREGPADVCSNPVSNVLGKHTEDGESPAKKRICLRPERPNTTHANEIEIIPTENTPASGPSQKPCMPTSSGQKIDITKVTAPTISSFKFCKLIWNAQTEASSGLSLMFQYCGQSTCGKTGDCVVEYLWSGYSAIDFIKSTKHELEEDEVTWYYKILPDWIDRLPFEDLTDSIKRSKTWEQRQDDKWPGCLNFQLEKSHVYQLSGSSPSPLSARIKCTISSADAPEKRLFPQY</sequence>
<dbReference type="Proteomes" id="UP000016936">
    <property type="component" value="Unassembled WGS sequence"/>
</dbReference>
<protein>
    <submittedName>
        <fullName evidence="2">Uncharacterized protein</fullName>
    </submittedName>
</protein>
<accession>M2SMZ9</accession>
<reference evidence="3" key="2">
    <citation type="journal article" date="2013" name="PLoS Genet.">
        <title>Comparative genome structure, secondary metabolite, and effector coding capacity across Cochliobolus pathogens.</title>
        <authorList>
            <person name="Condon B.J."/>
            <person name="Leng Y."/>
            <person name="Wu D."/>
            <person name="Bushley K.E."/>
            <person name="Ohm R.A."/>
            <person name="Otillar R."/>
            <person name="Martin J."/>
            <person name="Schackwitz W."/>
            <person name="Grimwood J."/>
            <person name="MohdZainudin N."/>
            <person name="Xue C."/>
            <person name="Wang R."/>
            <person name="Manning V.A."/>
            <person name="Dhillon B."/>
            <person name="Tu Z.J."/>
            <person name="Steffenson B.J."/>
            <person name="Salamov A."/>
            <person name="Sun H."/>
            <person name="Lowry S."/>
            <person name="LaButti K."/>
            <person name="Han J."/>
            <person name="Copeland A."/>
            <person name="Lindquist E."/>
            <person name="Barry K."/>
            <person name="Schmutz J."/>
            <person name="Baker S.E."/>
            <person name="Ciuffetti L.M."/>
            <person name="Grigoriev I.V."/>
            <person name="Zhong S."/>
            <person name="Turgeon B.G."/>
        </authorList>
    </citation>
    <scope>NUCLEOTIDE SEQUENCE [LARGE SCALE GENOMIC DNA]</scope>
    <source>
        <strain evidence="3">C5 / ATCC 48332 / race O</strain>
    </source>
</reference>
<reference evidence="2 3" key="1">
    <citation type="journal article" date="2012" name="PLoS Pathog.">
        <title>Diverse lifestyles and strategies of plant pathogenesis encoded in the genomes of eighteen Dothideomycetes fungi.</title>
        <authorList>
            <person name="Ohm R.A."/>
            <person name="Feau N."/>
            <person name="Henrissat B."/>
            <person name="Schoch C.L."/>
            <person name="Horwitz B.A."/>
            <person name="Barry K.W."/>
            <person name="Condon B.J."/>
            <person name="Copeland A.C."/>
            <person name="Dhillon B."/>
            <person name="Glaser F."/>
            <person name="Hesse C.N."/>
            <person name="Kosti I."/>
            <person name="LaButti K."/>
            <person name="Lindquist E.A."/>
            <person name="Lucas S."/>
            <person name="Salamov A.A."/>
            <person name="Bradshaw R.E."/>
            <person name="Ciuffetti L."/>
            <person name="Hamelin R.C."/>
            <person name="Kema G.H.J."/>
            <person name="Lawrence C."/>
            <person name="Scott J.A."/>
            <person name="Spatafora J.W."/>
            <person name="Turgeon B.G."/>
            <person name="de Wit P.J.G.M."/>
            <person name="Zhong S."/>
            <person name="Goodwin S.B."/>
            <person name="Grigoriev I.V."/>
        </authorList>
    </citation>
    <scope>NUCLEOTIDE SEQUENCE [LARGE SCALE GENOMIC DNA]</scope>
    <source>
        <strain evidence="3">C5 / ATCC 48332 / race O</strain>
    </source>
</reference>
<dbReference type="HOGENOM" id="CLU_444104_0_0_1"/>
<evidence type="ECO:0000313" key="2">
    <source>
        <dbReference type="EMBL" id="EMD86715.1"/>
    </source>
</evidence>
<dbReference type="EMBL" id="KB445584">
    <property type="protein sequence ID" value="EMD86715.1"/>
    <property type="molecule type" value="Genomic_DNA"/>
</dbReference>
<feature type="compositionally biased region" description="Basic and acidic residues" evidence="1">
    <location>
        <begin position="402"/>
        <end position="411"/>
    </location>
</feature>
<feature type="compositionally biased region" description="Basic and acidic residues" evidence="1">
    <location>
        <begin position="377"/>
        <end position="388"/>
    </location>
</feature>
<keyword evidence="3" id="KW-1185">Reference proteome</keyword>
<feature type="region of interest" description="Disordered" evidence="1">
    <location>
        <begin position="363"/>
        <end position="411"/>
    </location>
</feature>